<dbReference type="Gene3D" id="3.30.950.10">
    <property type="entry name" value="Methyltransferase, Cobalt-precorrin-4 Transmethylase, Domain 2"/>
    <property type="match status" value="1"/>
</dbReference>
<dbReference type="AlphaFoldDB" id="A0A519BM58"/>
<gene>
    <name evidence="7" type="primary">cbiE</name>
    <name evidence="7" type="ORF">EVG15_06260</name>
</gene>
<name>A0A519BM58_9DELT</name>
<dbReference type="UniPathway" id="UPA00148"/>
<dbReference type="Proteomes" id="UP000319296">
    <property type="component" value="Unassembled WGS sequence"/>
</dbReference>
<dbReference type="InterPro" id="IPR000878">
    <property type="entry name" value="4pyrrol_Mease"/>
</dbReference>
<dbReference type="InterPro" id="IPR029063">
    <property type="entry name" value="SAM-dependent_MTases_sf"/>
</dbReference>
<dbReference type="InterPro" id="IPR014777">
    <property type="entry name" value="4pyrrole_Mease_sub1"/>
</dbReference>
<evidence type="ECO:0000256" key="5">
    <source>
        <dbReference type="ARBA" id="ARBA00022691"/>
    </source>
</evidence>
<dbReference type="Pfam" id="PF00590">
    <property type="entry name" value="TP_methylase"/>
    <property type="match status" value="1"/>
</dbReference>
<proteinExistence type="predicted"/>
<keyword evidence="2" id="KW-0169">Cobalamin biosynthesis</keyword>
<organism evidence="7 8">
    <name type="scientific">Candidatus Acididesulfobacter diazotrophicus</name>
    <dbReference type="NCBI Taxonomy" id="2597226"/>
    <lineage>
        <taxon>Bacteria</taxon>
        <taxon>Deltaproteobacteria</taxon>
        <taxon>Candidatus Acidulodesulfobacterales</taxon>
        <taxon>Candidatus Acididesulfobacter</taxon>
    </lineage>
</organism>
<keyword evidence="3 7" id="KW-0489">Methyltransferase</keyword>
<dbReference type="NCBIfam" id="TIGR02467">
    <property type="entry name" value="CbiE"/>
    <property type="match status" value="1"/>
</dbReference>
<dbReference type="SUPFAM" id="SSF53335">
    <property type="entry name" value="S-adenosyl-L-methionine-dependent methyltransferases"/>
    <property type="match status" value="1"/>
</dbReference>
<evidence type="ECO:0000313" key="7">
    <source>
        <dbReference type="EMBL" id="RZD18343.1"/>
    </source>
</evidence>
<dbReference type="InterPro" id="IPR014008">
    <property type="entry name" value="Cbl_synth_MTase_CbiT"/>
</dbReference>
<evidence type="ECO:0000256" key="1">
    <source>
        <dbReference type="ARBA" id="ARBA00004953"/>
    </source>
</evidence>
<dbReference type="CDD" id="cd02440">
    <property type="entry name" value="AdoMet_MTases"/>
    <property type="match status" value="1"/>
</dbReference>
<comment type="caution">
    <text evidence="7">The sequence shown here is derived from an EMBL/GenBank/DDBJ whole genome shotgun (WGS) entry which is preliminary data.</text>
</comment>
<evidence type="ECO:0000256" key="4">
    <source>
        <dbReference type="ARBA" id="ARBA00022679"/>
    </source>
</evidence>
<dbReference type="GO" id="GO:0009236">
    <property type="term" value="P:cobalamin biosynthetic process"/>
    <property type="evidence" value="ECO:0007669"/>
    <property type="project" value="UniProtKB-UniPathway"/>
</dbReference>
<dbReference type="InterPro" id="IPR014776">
    <property type="entry name" value="4pyrrole_Mease_sub2"/>
</dbReference>
<keyword evidence="5" id="KW-0949">S-adenosyl-L-methionine</keyword>
<dbReference type="GO" id="GO:0032259">
    <property type="term" value="P:methylation"/>
    <property type="evidence" value="ECO:0007669"/>
    <property type="project" value="UniProtKB-KW"/>
</dbReference>
<sequence>MKLNKIYIIGISKCYGANINLEQSILKLAHIDSIFARKEDEPVLKEIKNKNNIIKSSQIFYGSKIKFILDYINENIAKKNILILANGDPNFFGIAGAIFNNTEEKLKKYIEVIPTISYMQKGFASLKISMSDSEIISLHGRNASNLFKALYTFKNIGLYTDEINNPYSIYKILVDKGFESYYKFHVLSNLCLKNEKILSLNIKSDKNLENPNIKKILEEFNHTNNIVILERIINSNNYNNYDNNKECNNVLGINDDDFIHGKGEPTKKEIRAVALSMLKLERNSIMIDVGCGSGSVSIEAAAITECGMIYSIDKNKIKINNLLKNIKKFKRPNIEPILGEMPAIFNNLKDKFTEEHIKPDSIFIGGGGSSISEILAASLKLLKENGIIVVNCVMIDTLNKAMSFIENNKLKIKYEIISLNISRLESISYSSYFKALNQVYLIKIIKNN</sequence>
<feature type="domain" description="Tetrapyrrole methylase" evidence="6">
    <location>
        <begin position="60"/>
        <end position="202"/>
    </location>
</feature>
<evidence type="ECO:0000313" key="8">
    <source>
        <dbReference type="Proteomes" id="UP000319296"/>
    </source>
</evidence>
<dbReference type="EMBL" id="SGBB01000010">
    <property type="protein sequence ID" value="RZD18343.1"/>
    <property type="molecule type" value="Genomic_DNA"/>
</dbReference>
<dbReference type="InterPro" id="IPR012818">
    <property type="entry name" value="CbiE"/>
</dbReference>
<dbReference type="Gene3D" id="3.40.1010.10">
    <property type="entry name" value="Cobalt-precorrin-4 Transmethylase, Domain 1"/>
    <property type="match status" value="1"/>
</dbReference>
<dbReference type="PANTHER" id="PTHR43182:SF1">
    <property type="entry name" value="COBALT-PRECORRIN-7 C(5)-METHYLTRANSFERASE"/>
    <property type="match status" value="1"/>
</dbReference>
<dbReference type="CDD" id="cd11644">
    <property type="entry name" value="Precorrin-6Y-MT"/>
    <property type="match status" value="1"/>
</dbReference>
<comment type="pathway">
    <text evidence="1">Cofactor biosynthesis; adenosylcobalamin biosynthesis.</text>
</comment>
<dbReference type="Pfam" id="PF03602">
    <property type="entry name" value="Cons_hypoth95"/>
    <property type="match status" value="1"/>
</dbReference>
<reference evidence="7 8" key="1">
    <citation type="journal article" date="2019" name="ISME J.">
        <title>Insights into ecological role of a new deltaproteobacterial order Candidatus Acidulodesulfobacterales by metagenomics and metatranscriptomics.</title>
        <authorList>
            <person name="Tan S."/>
            <person name="Liu J."/>
            <person name="Fang Y."/>
            <person name="Hedlund B.P."/>
            <person name="Lian Z.H."/>
            <person name="Huang L.Y."/>
            <person name="Li J.T."/>
            <person name="Huang L.N."/>
            <person name="Li W.J."/>
            <person name="Jiang H.C."/>
            <person name="Dong H.L."/>
            <person name="Shu W.S."/>
        </authorList>
    </citation>
    <scope>NUCLEOTIDE SEQUENCE [LARGE SCALE GENOMIC DNA]</scope>
    <source>
        <strain evidence="7">AP1</strain>
    </source>
</reference>
<dbReference type="SUPFAM" id="SSF53790">
    <property type="entry name" value="Tetrapyrrole methylase"/>
    <property type="match status" value="1"/>
</dbReference>
<dbReference type="GO" id="GO:0008276">
    <property type="term" value="F:protein methyltransferase activity"/>
    <property type="evidence" value="ECO:0007669"/>
    <property type="project" value="InterPro"/>
</dbReference>
<protein>
    <submittedName>
        <fullName evidence="7">Precorrin-6y C5,15-methyltransferase (Decarboxylating) subunit CbiE</fullName>
    </submittedName>
</protein>
<evidence type="ECO:0000259" key="6">
    <source>
        <dbReference type="Pfam" id="PF00590"/>
    </source>
</evidence>
<accession>A0A519BM58</accession>
<dbReference type="NCBIfam" id="TIGR02469">
    <property type="entry name" value="CbiT"/>
    <property type="match status" value="1"/>
</dbReference>
<keyword evidence="4 7" id="KW-0808">Transferase</keyword>
<evidence type="ECO:0000256" key="3">
    <source>
        <dbReference type="ARBA" id="ARBA00022603"/>
    </source>
</evidence>
<dbReference type="Gene3D" id="3.40.50.150">
    <property type="entry name" value="Vaccinia Virus protein VP39"/>
    <property type="match status" value="1"/>
</dbReference>
<dbReference type="PANTHER" id="PTHR43182">
    <property type="entry name" value="COBALT-PRECORRIN-6B C(15)-METHYLTRANSFERASE (DECARBOXYLATING)"/>
    <property type="match status" value="1"/>
</dbReference>
<dbReference type="InterPro" id="IPR035996">
    <property type="entry name" value="4pyrrol_Methylase_sf"/>
</dbReference>
<dbReference type="InterPro" id="IPR050714">
    <property type="entry name" value="Cobalamin_biosynth_MTase"/>
</dbReference>
<evidence type="ECO:0000256" key="2">
    <source>
        <dbReference type="ARBA" id="ARBA00022573"/>
    </source>
</evidence>